<feature type="transmembrane region" description="Helical" evidence="8">
    <location>
        <begin position="150"/>
        <end position="174"/>
    </location>
</feature>
<feature type="transmembrane region" description="Helical" evidence="8">
    <location>
        <begin position="180"/>
        <end position="199"/>
    </location>
</feature>
<keyword evidence="7 8" id="KW-0472">Membrane</keyword>
<sequence length="458" mass="48345">MLYFIEQLNKLSTSFCVFPMILLLGGFLTWKLRGLQFHGLKLGFNLMLQNKLDDSSSKANEVSSYEAVAGILAGNFGTGNIAGMAVALACGGPGALVWVWLAALLGAIVQYAGSYLGSKYRKPEGNTREFIGGPIACLAFGMRKKILAGFFALFTIMTAFCAGNCVQVSCIVPLCAEGTAGKLLVGILLALVVIPVLAGGNNRILRFSARVIPFIAGFYCISCGIILFQHASAILPAIKLICSSAFGIKAGLAGIGGYTLSQVISTGINRAVMATDCGSGMVSILQANTKSKNPVVDGLVTLVPPVIVMVVCSITMLVLIVSGAYSSGAQGTLMVMSAFKNSLGSLGSVIVILAMALFGYTTILTWFACAEKSLQYMIPGRRANLWLKAIYVLIIPLGGVIDMRMIWALSDTGFSGMVILNCIALIALLKDVLSTNRDVALLKERECSVADPVRNLDA</sequence>
<feature type="transmembrane region" description="Helical" evidence="8">
    <location>
        <begin position="389"/>
        <end position="407"/>
    </location>
</feature>
<dbReference type="PANTHER" id="PTHR30330">
    <property type="entry name" value="AGSS FAMILY TRANSPORTER, SODIUM-ALANINE"/>
    <property type="match status" value="1"/>
</dbReference>
<keyword evidence="4 8" id="KW-1003">Cell membrane</keyword>
<proteinExistence type="inferred from homology"/>
<evidence type="ECO:0000256" key="3">
    <source>
        <dbReference type="ARBA" id="ARBA00022448"/>
    </source>
</evidence>
<dbReference type="PRINTS" id="PR00175">
    <property type="entry name" value="NAALASMPORT"/>
</dbReference>
<accession>A0A0F7WTU7</accession>
<feature type="transmembrane region" description="Helical" evidence="8">
    <location>
        <begin position="211"/>
        <end position="231"/>
    </location>
</feature>
<dbReference type="InterPro" id="IPR001463">
    <property type="entry name" value="Na/Ala_symport"/>
</dbReference>
<keyword evidence="5 8" id="KW-0812">Transmembrane</keyword>
<feature type="transmembrane region" description="Helical" evidence="8">
    <location>
        <begin position="345"/>
        <end position="368"/>
    </location>
</feature>
<keyword evidence="3 8" id="KW-0813">Transport</keyword>
<feature type="transmembrane region" description="Helical" evidence="8">
    <location>
        <begin position="413"/>
        <end position="433"/>
    </location>
</feature>
<evidence type="ECO:0000313" key="9">
    <source>
        <dbReference type="EMBL" id="CRI43001.1"/>
    </source>
</evidence>
<keyword evidence="6 8" id="KW-1133">Transmembrane helix</keyword>
<organism evidence="9">
    <name type="scientific">Chlamydia pneumoniae</name>
    <name type="common">Chlamydophila pneumoniae</name>
    <dbReference type="NCBI Taxonomy" id="83558"/>
    <lineage>
        <taxon>Bacteria</taxon>
        <taxon>Pseudomonadati</taxon>
        <taxon>Chlamydiota</taxon>
        <taxon>Chlamydiia</taxon>
        <taxon>Chlamydiales</taxon>
        <taxon>Chlamydiaceae</taxon>
        <taxon>Chlamydia/Chlamydophila group</taxon>
        <taxon>Chlamydia</taxon>
    </lineage>
</organism>
<feature type="transmembrane region" description="Helical" evidence="8">
    <location>
        <begin position="237"/>
        <end position="260"/>
    </location>
</feature>
<reference evidence="9" key="1">
    <citation type="submission" date="2015-05" db="EMBL/GenBank/DDBJ databases">
        <authorList>
            <person name="Rattei Thomas"/>
        </authorList>
    </citation>
    <scope>NUCLEOTIDE SEQUENCE</scope>
    <source>
        <strain evidence="9">DC9</strain>
    </source>
</reference>
<keyword evidence="8" id="KW-0769">Symport</keyword>
<dbReference type="PANTHER" id="PTHR30330:SF14">
    <property type="entry name" value="SODIUM_AMINO ACID (ALANINE) SYMPORTER"/>
    <property type="match status" value="1"/>
</dbReference>
<dbReference type="GO" id="GO:0005886">
    <property type="term" value="C:plasma membrane"/>
    <property type="evidence" value="ECO:0007669"/>
    <property type="project" value="UniProtKB-SubCell"/>
</dbReference>
<evidence type="ECO:0000256" key="8">
    <source>
        <dbReference type="RuleBase" id="RU363064"/>
    </source>
</evidence>
<evidence type="ECO:0000256" key="4">
    <source>
        <dbReference type="ARBA" id="ARBA00022475"/>
    </source>
</evidence>
<dbReference type="NCBIfam" id="TIGR00835">
    <property type="entry name" value="agcS"/>
    <property type="match status" value="1"/>
</dbReference>
<evidence type="ECO:0000256" key="7">
    <source>
        <dbReference type="ARBA" id="ARBA00023136"/>
    </source>
</evidence>
<protein>
    <submittedName>
        <fullName evidence="9">Sodium:alanine symporter family protein</fullName>
    </submittedName>
</protein>
<dbReference type="GO" id="GO:0005283">
    <property type="term" value="F:amino acid:sodium symporter activity"/>
    <property type="evidence" value="ECO:0007669"/>
    <property type="project" value="InterPro"/>
</dbReference>
<feature type="transmembrane region" description="Helical" evidence="8">
    <location>
        <begin position="299"/>
        <end position="325"/>
    </location>
</feature>
<dbReference type="EMBL" id="LN847058">
    <property type="protein sequence ID" value="CRI43001.1"/>
    <property type="molecule type" value="Genomic_DNA"/>
</dbReference>
<evidence type="ECO:0000256" key="2">
    <source>
        <dbReference type="ARBA" id="ARBA00009261"/>
    </source>
</evidence>
<dbReference type="Pfam" id="PF01235">
    <property type="entry name" value="Na_Ala_symp"/>
    <property type="match status" value="1"/>
</dbReference>
<evidence type="ECO:0000256" key="6">
    <source>
        <dbReference type="ARBA" id="ARBA00022989"/>
    </source>
</evidence>
<name>A0A0F7WTU7_CHLPN</name>
<comment type="similarity">
    <text evidence="2 8">Belongs to the alanine or glycine:cation symporter (AGCS) (TC 2.A.25) family.</text>
</comment>
<comment type="subcellular location">
    <subcellularLocation>
        <location evidence="1 8">Cell membrane</location>
        <topology evidence="1 8">Multi-pass membrane protein</topology>
    </subcellularLocation>
</comment>
<feature type="transmembrane region" description="Helical" evidence="8">
    <location>
        <begin position="95"/>
        <end position="113"/>
    </location>
</feature>
<gene>
    <name evidence="9" type="ORF">BN1224_DC9_CC_00020</name>
</gene>
<evidence type="ECO:0000256" key="5">
    <source>
        <dbReference type="ARBA" id="ARBA00022692"/>
    </source>
</evidence>
<dbReference type="AlphaFoldDB" id="A0A0F7WTU7"/>
<feature type="transmembrane region" description="Helical" evidence="8">
    <location>
        <begin position="12"/>
        <end position="32"/>
    </location>
</feature>
<evidence type="ECO:0000256" key="1">
    <source>
        <dbReference type="ARBA" id="ARBA00004651"/>
    </source>
</evidence>